<evidence type="ECO:0000313" key="3">
    <source>
        <dbReference type="Proteomes" id="UP000824366"/>
    </source>
</evidence>
<proteinExistence type="predicted"/>
<keyword evidence="3" id="KW-1185">Reference proteome</keyword>
<evidence type="ECO:0000259" key="1">
    <source>
        <dbReference type="Pfam" id="PF00732"/>
    </source>
</evidence>
<evidence type="ECO:0000313" key="2">
    <source>
        <dbReference type="EMBL" id="BCO28392.1"/>
    </source>
</evidence>
<feature type="domain" description="Glucose-methanol-choline oxidoreductase N-terminal" evidence="1">
    <location>
        <begin position="38"/>
        <end position="90"/>
    </location>
</feature>
<reference evidence="2 3" key="1">
    <citation type="journal article" date="2021" name="Microbiol. Spectr.">
        <title>A Single Bacterium Capable of Oxidation and Reduction of Iron at Circumneutral pH.</title>
        <authorList>
            <person name="Kato S."/>
            <person name="Ohkuma M."/>
        </authorList>
    </citation>
    <scope>NUCLEOTIDE SEQUENCE [LARGE SCALE GENOMIC DNA]</scope>
    <source>
        <strain evidence="2 3">MIZ03</strain>
    </source>
</reference>
<dbReference type="InterPro" id="IPR000172">
    <property type="entry name" value="GMC_OxRdtase_N"/>
</dbReference>
<accession>A0ABM7MPZ4</accession>
<gene>
    <name evidence="2" type="ORF">MIZ03_3292</name>
</gene>
<organism evidence="2 3">
    <name type="scientific">Rhodoferax lithotrophicus</name>
    <dbReference type="NCBI Taxonomy" id="2798804"/>
    <lineage>
        <taxon>Bacteria</taxon>
        <taxon>Pseudomonadati</taxon>
        <taxon>Pseudomonadota</taxon>
        <taxon>Betaproteobacteria</taxon>
        <taxon>Burkholderiales</taxon>
        <taxon>Comamonadaceae</taxon>
        <taxon>Rhodoferax</taxon>
    </lineage>
</organism>
<dbReference type="Pfam" id="PF00732">
    <property type="entry name" value="GMC_oxred_N"/>
    <property type="match status" value="1"/>
</dbReference>
<name>A0ABM7MPZ4_9BURK</name>
<dbReference type="Proteomes" id="UP000824366">
    <property type="component" value="Chromosome"/>
</dbReference>
<dbReference type="SUPFAM" id="SSF51905">
    <property type="entry name" value="FAD/NAD(P)-binding domain"/>
    <property type="match status" value="1"/>
</dbReference>
<protein>
    <submittedName>
        <fullName evidence="2">Oxygen-dependent choline dehydrogenase</fullName>
    </submittedName>
</protein>
<sequence length="90" mass="9834">MRCRSIGRRESQLPVLLQVPWLISENQAIVYIGLGGLNLVVETQAQASGIVFDNQRAVGVRYHQHGVIKTARCKAEVLLAVGAVQSPQLL</sequence>
<dbReference type="InterPro" id="IPR036188">
    <property type="entry name" value="FAD/NAD-bd_sf"/>
</dbReference>
<dbReference type="Gene3D" id="3.50.50.60">
    <property type="entry name" value="FAD/NAD(P)-binding domain"/>
    <property type="match status" value="1"/>
</dbReference>
<dbReference type="EMBL" id="AP024238">
    <property type="protein sequence ID" value="BCO28392.1"/>
    <property type="molecule type" value="Genomic_DNA"/>
</dbReference>